<reference evidence="2" key="1">
    <citation type="submission" date="2025-08" db="UniProtKB">
        <authorList>
            <consortium name="Ensembl"/>
        </authorList>
    </citation>
    <scope>IDENTIFICATION</scope>
</reference>
<evidence type="ECO:0000313" key="2">
    <source>
        <dbReference type="Ensembl" id="ENSLCNP00005028590.1"/>
    </source>
</evidence>
<accession>A0A667I9I3</accession>
<dbReference type="Ensembl" id="ENSLCNT00005031925.1">
    <property type="protein sequence ID" value="ENSLCNP00005028590.1"/>
    <property type="gene ID" value="ENSLCNG00005018618.1"/>
</dbReference>
<name>A0A667I9I3_LYNCA</name>
<evidence type="ECO:0000313" key="3">
    <source>
        <dbReference type="Proteomes" id="UP000472241"/>
    </source>
</evidence>
<keyword evidence="3" id="KW-1185">Reference proteome</keyword>
<dbReference type="Proteomes" id="UP000472241">
    <property type="component" value="Unplaced"/>
</dbReference>
<evidence type="ECO:0000256" key="1">
    <source>
        <dbReference type="SAM" id="MobiDB-lite"/>
    </source>
</evidence>
<feature type="region of interest" description="Disordered" evidence="1">
    <location>
        <begin position="1"/>
        <end position="22"/>
    </location>
</feature>
<sequence>MESADTDNGLPGIESSGSAGGLDVHRQIPLKLISKHMSKAKFVSQIPRTKNGLPVGEEFEYNKEGCCDCKGGQLLGVKKKIPKCLWQDSKMNIIGEKEDSSVHFGNKCDLPLKIYR</sequence>
<organism evidence="2 3">
    <name type="scientific">Lynx canadensis</name>
    <name type="common">Canada lynx</name>
    <name type="synonym">Felis canadensis</name>
    <dbReference type="NCBI Taxonomy" id="61383"/>
    <lineage>
        <taxon>Eukaryota</taxon>
        <taxon>Metazoa</taxon>
        <taxon>Chordata</taxon>
        <taxon>Craniata</taxon>
        <taxon>Vertebrata</taxon>
        <taxon>Euteleostomi</taxon>
        <taxon>Mammalia</taxon>
        <taxon>Eutheria</taxon>
        <taxon>Laurasiatheria</taxon>
        <taxon>Carnivora</taxon>
        <taxon>Feliformia</taxon>
        <taxon>Felidae</taxon>
        <taxon>Felinae</taxon>
        <taxon>Lynx</taxon>
    </lineage>
</organism>
<protein>
    <submittedName>
        <fullName evidence="2">Uncharacterized protein</fullName>
    </submittedName>
</protein>
<proteinExistence type="predicted"/>
<dbReference type="AlphaFoldDB" id="A0A667I9I3"/>
<reference evidence="2" key="2">
    <citation type="submission" date="2025-09" db="UniProtKB">
        <authorList>
            <consortium name="Ensembl"/>
        </authorList>
    </citation>
    <scope>IDENTIFICATION</scope>
</reference>